<organism evidence="2 3">
    <name type="scientific">Streptococcus cuniculi</name>
    <dbReference type="NCBI Taxonomy" id="1432788"/>
    <lineage>
        <taxon>Bacteria</taxon>
        <taxon>Bacillati</taxon>
        <taxon>Bacillota</taxon>
        <taxon>Bacilli</taxon>
        <taxon>Lactobacillales</taxon>
        <taxon>Streptococcaceae</taxon>
        <taxon>Streptococcus</taxon>
    </lineage>
</organism>
<gene>
    <name evidence="2" type="ORF">BU202_10110</name>
</gene>
<dbReference type="Pfam" id="PF22706">
    <property type="entry name" value="Tex_central_region"/>
    <property type="match status" value="1"/>
</dbReference>
<dbReference type="Gene3D" id="1.10.10.650">
    <property type="entry name" value="RuvA domain 2-like"/>
    <property type="match status" value="1"/>
</dbReference>
<dbReference type="InterPro" id="IPR012340">
    <property type="entry name" value="NA-bd_OB-fold"/>
</dbReference>
<dbReference type="CDD" id="cd05685">
    <property type="entry name" value="S1_Tex"/>
    <property type="match status" value="1"/>
</dbReference>
<dbReference type="PANTHER" id="PTHR10724">
    <property type="entry name" value="30S RIBOSOMAL PROTEIN S1"/>
    <property type="match status" value="1"/>
</dbReference>
<dbReference type="GO" id="GO:0006412">
    <property type="term" value="P:translation"/>
    <property type="evidence" value="ECO:0007669"/>
    <property type="project" value="TreeGrafter"/>
</dbReference>
<dbReference type="Pfam" id="PF17674">
    <property type="entry name" value="HHH_9"/>
    <property type="match status" value="1"/>
</dbReference>
<dbReference type="GO" id="GO:0005737">
    <property type="term" value="C:cytoplasm"/>
    <property type="evidence" value="ECO:0007669"/>
    <property type="project" value="UniProtKB-ARBA"/>
</dbReference>
<dbReference type="GO" id="GO:0003729">
    <property type="term" value="F:mRNA binding"/>
    <property type="evidence" value="ECO:0007669"/>
    <property type="project" value="TreeGrafter"/>
</dbReference>
<dbReference type="SMART" id="SM00316">
    <property type="entry name" value="S1"/>
    <property type="match status" value="1"/>
</dbReference>
<dbReference type="Pfam" id="PF12836">
    <property type="entry name" value="HHH_3"/>
    <property type="match status" value="1"/>
</dbReference>
<dbReference type="InterPro" id="IPR006641">
    <property type="entry name" value="YqgF/RNaseH-like_dom"/>
</dbReference>
<evidence type="ECO:0000313" key="3">
    <source>
        <dbReference type="Proteomes" id="UP000186890"/>
    </source>
</evidence>
<dbReference type="InterPro" id="IPR055179">
    <property type="entry name" value="Tex-like_central_region"/>
</dbReference>
<dbReference type="PROSITE" id="PS50126">
    <property type="entry name" value="S1"/>
    <property type="match status" value="1"/>
</dbReference>
<reference evidence="3" key="1">
    <citation type="submission" date="2016-12" db="EMBL/GenBank/DDBJ databases">
        <authorList>
            <person name="Gulvik C.A."/>
        </authorList>
    </citation>
    <scope>NUCLEOTIDE SEQUENCE [LARGE SCALE GENOMIC DNA]</scope>
    <source>
        <strain evidence="3">NED12-00049-6B</strain>
    </source>
</reference>
<dbReference type="FunFam" id="1.10.150.310:FF:000001">
    <property type="entry name" value="RNA-binding transcriptional accessory protein"/>
    <property type="match status" value="1"/>
</dbReference>
<dbReference type="InterPro" id="IPR044146">
    <property type="entry name" value="S1_Tex"/>
</dbReference>
<dbReference type="Gene3D" id="1.10.3500.10">
    <property type="entry name" value="Tex N-terminal region-like"/>
    <property type="match status" value="1"/>
</dbReference>
<dbReference type="Gene3D" id="1.10.150.310">
    <property type="entry name" value="Tex RuvX-like domain-like"/>
    <property type="match status" value="1"/>
</dbReference>
<dbReference type="FunFam" id="2.40.50.140:FF:000051">
    <property type="entry name" value="RNA-binding transcriptional accessory protein"/>
    <property type="match status" value="1"/>
</dbReference>
<protein>
    <submittedName>
        <fullName evidence="2">RNA-binding transcriptional accessory protein</fullName>
    </submittedName>
</protein>
<dbReference type="SUPFAM" id="SSF50249">
    <property type="entry name" value="Nucleic acid-binding proteins"/>
    <property type="match status" value="1"/>
</dbReference>
<dbReference type="SMART" id="SM00732">
    <property type="entry name" value="YqgFc"/>
    <property type="match status" value="1"/>
</dbReference>
<dbReference type="InterPro" id="IPR041692">
    <property type="entry name" value="HHH_9"/>
</dbReference>
<dbReference type="Pfam" id="PF00575">
    <property type="entry name" value="S1"/>
    <property type="match status" value="1"/>
</dbReference>
<evidence type="ECO:0000313" key="2">
    <source>
        <dbReference type="EMBL" id="OLF46940.1"/>
    </source>
</evidence>
<dbReference type="GO" id="GO:0006139">
    <property type="term" value="P:nucleobase-containing compound metabolic process"/>
    <property type="evidence" value="ECO:0007669"/>
    <property type="project" value="InterPro"/>
</dbReference>
<proteinExistence type="predicted"/>
<keyword evidence="3" id="KW-1185">Reference proteome</keyword>
<feature type="domain" description="S1 motif" evidence="1">
    <location>
        <begin position="634"/>
        <end position="703"/>
    </location>
</feature>
<dbReference type="InterPro" id="IPR023319">
    <property type="entry name" value="Tex-like_HTH_dom_sf"/>
</dbReference>
<accession>A0A1Q8E582</accession>
<dbReference type="InterPro" id="IPR050437">
    <property type="entry name" value="Ribos_protein_bS1-like"/>
</dbReference>
<dbReference type="InterPro" id="IPR037027">
    <property type="entry name" value="YqgF/RNaseH-like_dom_sf"/>
</dbReference>
<dbReference type="Pfam" id="PF16921">
    <property type="entry name" value="Tex_YqgF"/>
    <property type="match status" value="1"/>
</dbReference>
<dbReference type="FunFam" id="1.10.10.650:FF:000001">
    <property type="entry name" value="S1 RNA-binding domain 1"/>
    <property type="match status" value="1"/>
</dbReference>
<dbReference type="EMBL" id="MSJM01000013">
    <property type="protein sequence ID" value="OLF46940.1"/>
    <property type="molecule type" value="Genomic_DNA"/>
</dbReference>
<sequence>MEEKYLKIAQDLGVTVKQIETILTLTAEGNTIPFIARYRKEMTGNLDEVVIKSIIDLDKSLTALAERKATVLAKIEEQGKLTDALRKAISEAEKLADVEELYLPYKEKRRTKATIAREAGLFPLARLILQNVSDLETQATSFICEGFETAEACLAGAVDILVEAISEDVKLRAWTYHEVLQYSSLQSQLKDQEADEKQVFQMYYDFSEKVANMQGYRTLALNRGEKLGALKVSFEHNLEKILRFFEVRFPQKNAYITEAISQAVKKKILPAMERRIRTELTETAEEGAIALFSDNLRNLLLVPPLKGKMVLGFDPAFRTGAKLAVVDQTGKLLTTQVIYPVKPASQAQIAQAKEDLTALIGQYGIEIIAIGNGTASRESESFVAEVLQDFPDVRYVIVNESGASVYSASELARHEFPELTVEKRSAISIARRLQDPLAELVKIDPKSIGVGQYQHDVNQKKLSESLDFVVDTVVNQVGVNINTASPALLAHVAGLNKTISENIVKYREEHGALTSRAELKKVPRLGDKAFEQAAGFLRIPEASNFLDNTGVHPESYPAVQKLFDLLGIEQLDDLAHEKLKAVKVTEMAVELGLGKETLKDILADLLKPGRDLRDDFAAPVLRQDVLDFKDLEIGQKLEGVVRNVVDFGAFVDIGIHEDGLIHISNMSKNFIKHPSQVVSVGDLVTVWVYKLDTVREKVNLSLVPPHESN</sequence>
<dbReference type="InterPro" id="IPR010994">
    <property type="entry name" value="RuvA_2-like"/>
</dbReference>
<dbReference type="Proteomes" id="UP000186890">
    <property type="component" value="Unassembled WGS sequence"/>
</dbReference>
<dbReference type="RefSeq" id="WP_075105639.1">
    <property type="nucleotide sequence ID" value="NZ_MSJM01000013.1"/>
</dbReference>
<dbReference type="OrthoDB" id="9804714at2"/>
<dbReference type="FunFam" id="3.30.420.140:FF:000001">
    <property type="entry name" value="RNA-binding transcriptional accessory protein"/>
    <property type="match status" value="1"/>
</dbReference>
<dbReference type="SUPFAM" id="SSF158832">
    <property type="entry name" value="Tex N-terminal region-like"/>
    <property type="match status" value="1"/>
</dbReference>
<comment type="caution">
    <text evidence="2">The sequence shown here is derived from an EMBL/GenBank/DDBJ whole genome shotgun (WGS) entry which is preliminary data.</text>
</comment>
<dbReference type="SUPFAM" id="SSF47781">
    <property type="entry name" value="RuvA domain 2-like"/>
    <property type="match status" value="2"/>
</dbReference>
<dbReference type="GO" id="GO:0003735">
    <property type="term" value="F:structural constituent of ribosome"/>
    <property type="evidence" value="ECO:0007669"/>
    <property type="project" value="TreeGrafter"/>
</dbReference>
<dbReference type="InterPro" id="IPR032639">
    <property type="entry name" value="Tex_YqgF"/>
</dbReference>
<dbReference type="Gene3D" id="3.30.420.140">
    <property type="entry name" value="YqgF/RNase H-like domain"/>
    <property type="match status" value="1"/>
</dbReference>
<evidence type="ECO:0000259" key="1">
    <source>
        <dbReference type="PROSITE" id="PS50126"/>
    </source>
</evidence>
<dbReference type="AlphaFoldDB" id="A0A1Q8E582"/>
<dbReference type="Gene3D" id="2.40.50.140">
    <property type="entry name" value="Nucleic acid-binding proteins"/>
    <property type="match status" value="1"/>
</dbReference>
<dbReference type="InterPro" id="IPR018974">
    <property type="entry name" value="Tex-like_N"/>
</dbReference>
<dbReference type="Pfam" id="PF09371">
    <property type="entry name" value="Tex_N"/>
    <property type="match status" value="1"/>
</dbReference>
<dbReference type="InterPro" id="IPR003029">
    <property type="entry name" value="S1_domain"/>
</dbReference>
<dbReference type="InterPro" id="IPR023323">
    <property type="entry name" value="Tex-like_dom_sf"/>
</dbReference>
<name>A0A1Q8E582_9STRE</name>
<dbReference type="PANTHER" id="PTHR10724:SF10">
    <property type="entry name" value="S1 RNA-BINDING DOMAIN-CONTAINING PROTEIN 1"/>
    <property type="match status" value="1"/>
</dbReference>
<dbReference type="SUPFAM" id="SSF53098">
    <property type="entry name" value="Ribonuclease H-like"/>
    <property type="match status" value="1"/>
</dbReference>
<dbReference type="InterPro" id="IPR012337">
    <property type="entry name" value="RNaseH-like_sf"/>
</dbReference>